<keyword evidence="5" id="KW-1185">Reference proteome</keyword>
<evidence type="ECO:0000313" key="5">
    <source>
        <dbReference type="Proteomes" id="UP000608345"/>
    </source>
</evidence>
<protein>
    <submittedName>
        <fullName evidence="4">Thioesterase</fullName>
    </submittedName>
</protein>
<reference evidence="4" key="2">
    <citation type="submission" date="2020-09" db="EMBL/GenBank/DDBJ databases">
        <authorList>
            <person name="Sun Q."/>
            <person name="Kim S."/>
        </authorList>
    </citation>
    <scope>NUCLEOTIDE SEQUENCE</scope>
    <source>
        <strain evidence="4">KCTC 23732</strain>
    </source>
</reference>
<dbReference type="GO" id="GO:0047617">
    <property type="term" value="F:fatty acyl-CoA hydrolase activity"/>
    <property type="evidence" value="ECO:0007669"/>
    <property type="project" value="InterPro"/>
</dbReference>
<evidence type="ECO:0000256" key="1">
    <source>
        <dbReference type="ARBA" id="ARBA00008324"/>
    </source>
</evidence>
<feature type="domain" description="Thioesterase" evidence="3">
    <location>
        <begin position="52"/>
        <end position="124"/>
    </location>
</feature>
<dbReference type="Gene3D" id="3.10.129.10">
    <property type="entry name" value="Hotdog Thioesterase"/>
    <property type="match status" value="1"/>
</dbReference>
<dbReference type="InterPro" id="IPR039298">
    <property type="entry name" value="ACOT13"/>
</dbReference>
<dbReference type="SUPFAM" id="SSF54637">
    <property type="entry name" value="Thioesterase/thiol ester dehydrase-isomerase"/>
    <property type="match status" value="1"/>
</dbReference>
<evidence type="ECO:0000313" key="4">
    <source>
        <dbReference type="EMBL" id="GGW97111.1"/>
    </source>
</evidence>
<keyword evidence="2" id="KW-0378">Hydrolase</keyword>
<dbReference type="NCBIfam" id="TIGR00369">
    <property type="entry name" value="unchar_dom_1"/>
    <property type="match status" value="1"/>
</dbReference>
<accession>A0A918JTI0</accession>
<gene>
    <name evidence="4" type="ORF">GCM10011450_28240</name>
</gene>
<comment type="caution">
    <text evidence="4">The sequence shown here is derived from an EMBL/GenBank/DDBJ whole genome shotgun (WGS) entry which is preliminary data.</text>
</comment>
<dbReference type="InterPro" id="IPR003736">
    <property type="entry name" value="PAAI_dom"/>
</dbReference>
<dbReference type="CDD" id="cd03443">
    <property type="entry name" value="PaaI_thioesterase"/>
    <property type="match status" value="1"/>
</dbReference>
<dbReference type="Pfam" id="PF03061">
    <property type="entry name" value="4HBT"/>
    <property type="match status" value="1"/>
</dbReference>
<evidence type="ECO:0000256" key="2">
    <source>
        <dbReference type="ARBA" id="ARBA00022801"/>
    </source>
</evidence>
<comment type="similarity">
    <text evidence="1">Belongs to the thioesterase PaaI family.</text>
</comment>
<organism evidence="4 5">
    <name type="scientific">Advenella faeciporci</name>
    <dbReference type="NCBI Taxonomy" id="797535"/>
    <lineage>
        <taxon>Bacteria</taxon>
        <taxon>Pseudomonadati</taxon>
        <taxon>Pseudomonadota</taxon>
        <taxon>Betaproteobacteria</taxon>
        <taxon>Burkholderiales</taxon>
        <taxon>Alcaligenaceae</taxon>
    </lineage>
</organism>
<dbReference type="PANTHER" id="PTHR21660:SF1">
    <property type="entry name" value="ACYL-COENZYME A THIOESTERASE 13"/>
    <property type="match status" value="1"/>
</dbReference>
<dbReference type="Proteomes" id="UP000608345">
    <property type="component" value="Unassembled WGS sequence"/>
</dbReference>
<dbReference type="AlphaFoldDB" id="A0A918JTI0"/>
<dbReference type="InterPro" id="IPR006683">
    <property type="entry name" value="Thioestr_dom"/>
</dbReference>
<dbReference type="InterPro" id="IPR029069">
    <property type="entry name" value="HotDog_dom_sf"/>
</dbReference>
<proteinExistence type="inferred from homology"/>
<sequence>MSNHDIPSGFRLLNRNSPFSDLTGPYFEQVDENGKHTVLGIRLTHEHLNKIGVAHGGTMMTIADNAFGDAILAHYDHPVAFVTVTLNSEFMSPAKAGDWVEARVKIHRAGKRMIFASCALTVEGKNVFNASGVFSLIEKRQA</sequence>
<dbReference type="EMBL" id="BMYS01000035">
    <property type="protein sequence ID" value="GGW97111.1"/>
    <property type="molecule type" value="Genomic_DNA"/>
</dbReference>
<name>A0A918JTI0_9BURK</name>
<dbReference type="PANTHER" id="PTHR21660">
    <property type="entry name" value="THIOESTERASE SUPERFAMILY MEMBER-RELATED"/>
    <property type="match status" value="1"/>
</dbReference>
<reference evidence="4" key="1">
    <citation type="journal article" date="2014" name="Int. J. Syst. Evol. Microbiol.">
        <title>Complete genome sequence of Corynebacterium casei LMG S-19264T (=DSM 44701T), isolated from a smear-ripened cheese.</title>
        <authorList>
            <consortium name="US DOE Joint Genome Institute (JGI-PGF)"/>
            <person name="Walter F."/>
            <person name="Albersmeier A."/>
            <person name="Kalinowski J."/>
            <person name="Ruckert C."/>
        </authorList>
    </citation>
    <scope>NUCLEOTIDE SEQUENCE</scope>
    <source>
        <strain evidence="4">KCTC 23732</strain>
    </source>
</reference>
<evidence type="ECO:0000259" key="3">
    <source>
        <dbReference type="Pfam" id="PF03061"/>
    </source>
</evidence>
<dbReference type="RefSeq" id="WP_189386148.1">
    <property type="nucleotide sequence ID" value="NZ_BAABFY010000036.1"/>
</dbReference>